<dbReference type="PANTHER" id="PTHR32089">
    <property type="entry name" value="METHYL-ACCEPTING CHEMOTAXIS PROTEIN MCPB"/>
    <property type="match status" value="1"/>
</dbReference>
<dbReference type="Gene3D" id="1.10.287.950">
    <property type="entry name" value="Methyl-accepting chemotaxis protein"/>
    <property type="match status" value="1"/>
</dbReference>
<comment type="similarity">
    <text evidence="2">Belongs to the methyl-accepting chemotaxis (MCP) protein family.</text>
</comment>
<evidence type="ECO:0000313" key="7">
    <source>
        <dbReference type="EMBL" id="UXY15767.1"/>
    </source>
</evidence>
<dbReference type="PANTHER" id="PTHR32089:SF112">
    <property type="entry name" value="LYSOZYME-LIKE PROTEIN-RELATED"/>
    <property type="match status" value="1"/>
</dbReference>
<proteinExistence type="inferred from homology"/>
<evidence type="ECO:0000259" key="6">
    <source>
        <dbReference type="PROSITE" id="PS50885"/>
    </source>
</evidence>
<feature type="transmembrane region" description="Helical" evidence="4">
    <location>
        <begin position="189"/>
        <end position="211"/>
    </location>
</feature>
<keyword evidence="1 3" id="KW-0807">Transducer</keyword>
<dbReference type="Proteomes" id="UP001061302">
    <property type="component" value="Chromosome"/>
</dbReference>
<dbReference type="Pfam" id="PF00672">
    <property type="entry name" value="HAMP"/>
    <property type="match status" value="1"/>
</dbReference>
<accession>A0ABY6DP13</accession>
<dbReference type="InterPro" id="IPR004090">
    <property type="entry name" value="Chemotax_Me-accpt_rcpt"/>
</dbReference>
<feature type="domain" description="Methyl-accepting transducer" evidence="5">
    <location>
        <begin position="266"/>
        <end position="502"/>
    </location>
</feature>
<evidence type="ECO:0000256" key="4">
    <source>
        <dbReference type="SAM" id="Phobius"/>
    </source>
</evidence>
<dbReference type="PROSITE" id="PS50885">
    <property type="entry name" value="HAMP"/>
    <property type="match status" value="1"/>
</dbReference>
<feature type="domain" description="HAMP" evidence="6">
    <location>
        <begin position="208"/>
        <end position="261"/>
    </location>
</feature>
<name>A0ABY6DP13_9NEIS</name>
<evidence type="ECO:0000313" key="8">
    <source>
        <dbReference type="Proteomes" id="UP001061302"/>
    </source>
</evidence>
<dbReference type="PRINTS" id="PR00260">
    <property type="entry name" value="CHEMTRNSDUCR"/>
</dbReference>
<dbReference type="InterPro" id="IPR024478">
    <property type="entry name" value="HlyB_4HB_MCP"/>
</dbReference>
<gene>
    <name evidence="7" type="ORF">N8I74_01760</name>
</gene>
<dbReference type="InterPro" id="IPR003660">
    <property type="entry name" value="HAMP_dom"/>
</dbReference>
<keyword evidence="8" id="KW-1185">Reference proteome</keyword>
<dbReference type="SMART" id="SM00304">
    <property type="entry name" value="HAMP"/>
    <property type="match status" value="1"/>
</dbReference>
<reference evidence="7" key="1">
    <citation type="submission" date="2022-10" db="EMBL/GenBank/DDBJ databases">
        <title>Chitiniphilus purpureus sp. nov., a novel chitin-degrading bacterium isolated from crawfish pond sediment.</title>
        <authorList>
            <person name="Li K."/>
        </authorList>
    </citation>
    <scope>NUCLEOTIDE SEQUENCE</scope>
    <source>
        <strain evidence="7">CD1</strain>
    </source>
</reference>
<dbReference type="SMART" id="SM00283">
    <property type="entry name" value="MA"/>
    <property type="match status" value="1"/>
</dbReference>
<evidence type="ECO:0000259" key="5">
    <source>
        <dbReference type="PROSITE" id="PS50111"/>
    </source>
</evidence>
<evidence type="ECO:0000256" key="3">
    <source>
        <dbReference type="PROSITE-ProRule" id="PRU00284"/>
    </source>
</evidence>
<dbReference type="EMBL" id="CP106753">
    <property type="protein sequence ID" value="UXY15767.1"/>
    <property type="molecule type" value="Genomic_DNA"/>
</dbReference>
<dbReference type="PROSITE" id="PS50111">
    <property type="entry name" value="CHEMOTAXIS_TRANSDUC_2"/>
    <property type="match status" value="1"/>
</dbReference>
<dbReference type="CDD" id="cd19411">
    <property type="entry name" value="MCP2201-like_sensor"/>
    <property type="match status" value="1"/>
</dbReference>
<keyword evidence="4" id="KW-0472">Membrane</keyword>
<dbReference type="RefSeq" id="WP_263125202.1">
    <property type="nucleotide sequence ID" value="NZ_CP106753.1"/>
</dbReference>
<dbReference type="InterPro" id="IPR004089">
    <property type="entry name" value="MCPsignal_dom"/>
</dbReference>
<evidence type="ECO:0000256" key="1">
    <source>
        <dbReference type="ARBA" id="ARBA00023224"/>
    </source>
</evidence>
<dbReference type="Pfam" id="PF00015">
    <property type="entry name" value="MCPsignal"/>
    <property type="match status" value="1"/>
</dbReference>
<keyword evidence="4" id="KW-1133">Transmembrane helix</keyword>
<organism evidence="7 8">
    <name type="scientific">Chitiniphilus purpureus</name>
    <dbReference type="NCBI Taxonomy" id="2981137"/>
    <lineage>
        <taxon>Bacteria</taxon>
        <taxon>Pseudomonadati</taxon>
        <taxon>Pseudomonadota</taxon>
        <taxon>Betaproteobacteria</taxon>
        <taxon>Neisseriales</taxon>
        <taxon>Chitinibacteraceae</taxon>
        <taxon>Chitiniphilus</taxon>
    </lineage>
</organism>
<keyword evidence="4" id="KW-0812">Transmembrane</keyword>
<protein>
    <submittedName>
        <fullName evidence="7">Methyl-accepting chemotaxis protein</fullName>
    </submittedName>
</protein>
<feature type="transmembrane region" description="Helical" evidence="4">
    <location>
        <begin position="12"/>
        <end position="30"/>
    </location>
</feature>
<sequence length="539" mass="58221">MRDLRVQHKLAIGFTGLTLVMTMLTIFLLLQMGIQHRNMQKIVSYDVRKMELSGDIQFAATENTTNLLDLLNRPEEQEALRASIAANRAAVSEKLKSLESLVYTAQGKQLLADIHRTRGEYIAAYDKAIALHNVGDMDGAEREVQTRVLPLRRAYTEAIEVIKRQQRDLIAAGTKEAQQAYDTSRTTGWSLLAIAIVLAVFLTVYITRLIVRPLSTLQASIEHVRHTHDLTGRAGVQGRDEVATTAQAFDALLVTWQGTLRDVAQRTAGVEQLGRNLESIASQVAGAVEQQNGATASAAAAVEESTVSISHVADRTRDGETLATDSTRLARHGAEQVQSVVDKIIAISGSVAHASTTIESVDQQVQAISSIVTLIKEVADQTNLLALNAAIEAARAGEAGRGFAVVADEVRKLAERTTNATREIGEKINAVTGGARDAVAGMGNVVTLVDSGVEQARGVHERIEAIRESVQQMSSLVGDINMSMKEQSTASNEIAQNVEQVARMTEQNASASTSAADAARRLVKLADELRESVGRFRFA</sequence>
<dbReference type="SUPFAM" id="SSF58104">
    <property type="entry name" value="Methyl-accepting chemotaxis protein (MCP) signaling domain"/>
    <property type="match status" value="1"/>
</dbReference>
<dbReference type="CDD" id="cd11386">
    <property type="entry name" value="MCP_signal"/>
    <property type="match status" value="1"/>
</dbReference>
<dbReference type="InterPro" id="IPR047347">
    <property type="entry name" value="YvaQ-like_sensor"/>
</dbReference>
<dbReference type="Pfam" id="PF12729">
    <property type="entry name" value="4HB_MCP_1"/>
    <property type="match status" value="1"/>
</dbReference>
<evidence type="ECO:0000256" key="2">
    <source>
        <dbReference type="ARBA" id="ARBA00029447"/>
    </source>
</evidence>